<keyword evidence="2" id="KW-1185">Reference proteome</keyword>
<dbReference type="EMBL" id="MF042360">
    <property type="protein sequence ID" value="ARV76857.1"/>
    <property type="molecule type" value="Genomic_DNA"/>
</dbReference>
<organism evidence="1 2">
    <name type="scientific">Pseudomonas phage Phabio</name>
    <dbReference type="NCBI Taxonomy" id="2006668"/>
    <lineage>
        <taxon>Viruses</taxon>
        <taxon>Duplodnaviria</taxon>
        <taxon>Heunggongvirae</taxon>
        <taxon>Uroviricota</taxon>
        <taxon>Caudoviricetes</taxon>
        <taxon>Chimalliviridae</taxon>
        <taxon>Phabiovirus</taxon>
        <taxon>Phabiovirus phabio</taxon>
    </lineage>
</organism>
<evidence type="ECO:0000313" key="2">
    <source>
        <dbReference type="Proteomes" id="UP000225448"/>
    </source>
</evidence>
<gene>
    <name evidence="1" type="ORF">PHABIO_226</name>
</gene>
<dbReference type="Proteomes" id="UP000225448">
    <property type="component" value="Segment"/>
</dbReference>
<name>A0A1Y0T1Y7_9CAUD</name>
<accession>A0A1Y0T1Y7</accession>
<sequence length="325" mass="36282">MSTSLFKKYGVKISTEDSDIQQDDVHYDPVMNKFFSAGDPAAAEQTPETEILSIDPTPVTALFDQMEVVSTEAAITGNLVNYFSRKADKINMSIREGFKYITTMNYQPMEQLHPMQLESFLSTLVFDEHESLKVSQPAGFKGELAPYTTGLLARARVMAQVMNDVIRPAASRFGHYLSIPMDRAERRDFEGGIVTDLSIDQLIKDDAQFFAQNRSATASLGSLFGSFREVVEAENNMLAVQAILDGGAASNEVKRAVDSLSVVATALITRLGEDTKNKPSREFSVMIADQLTEVAKWVEWYAMQMTRIIETNNVLYSIEKELRKL</sequence>
<evidence type="ECO:0000313" key="1">
    <source>
        <dbReference type="EMBL" id="ARV76857.1"/>
    </source>
</evidence>
<protein>
    <submittedName>
        <fullName evidence="1">Virion structural protein</fullName>
    </submittedName>
</protein>
<reference evidence="1 2" key="1">
    <citation type="submission" date="2017-05" db="EMBL/GenBank/DDBJ databases">
        <authorList>
            <person name="Song R."/>
            <person name="Chenine A.L."/>
            <person name="Ruprecht R.M."/>
        </authorList>
    </citation>
    <scope>NUCLEOTIDE SEQUENCE [LARGE SCALE GENOMIC DNA]</scope>
</reference>
<proteinExistence type="predicted"/>